<dbReference type="EC" id="2.6.1.16" evidence="2"/>
<evidence type="ECO:0000313" key="7">
    <source>
        <dbReference type="Proteomes" id="UP000480178"/>
    </source>
</evidence>
<dbReference type="Gene3D" id="3.40.50.10490">
    <property type="entry name" value="Glucose-6-phosphate isomerase like protein, domain 1"/>
    <property type="match status" value="2"/>
</dbReference>
<dbReference type="CDD" id="cd05008">
    <property type="entry name" value="SIS_GlmS_GlmD_1"/>
    <property type="match status" value="1"/>
</dbReference>
<dbReference type="InterPro" id="IPR001347">
    <property type="entry name" value="SIS_dom"/>
</dbReference>
<proteinExistence type="predicted"/>
<evidence type="ECO:0000259" key="5">
    <source>
        <dbReference type="Pfam" id="PF01380"/>
    </source>
</evidence>
<dbReference type="GO" id="GO:0006487">
    <property type="term" value="P:protein N-linked glycosylation"/>
    <property type="evidence" value="ECO:0007669"/>
    <property type="project" value="TreeGrafter"/>
</dbReference>
<name>A0A6C0GV66_9BACT</name>
<dbReference type="InterPro" id="IPR035466">
    <property type="entry name" value="GlmS/AgaS_SIS"/>
</dbReference>
<dbReference type="Proteomes" id="UP000480178">
    <property type="component" value="Chromosome"/>
</dbReference>
<reference evidence="6 7" key="1">
    <citation type="submission" date="2020-01" db="EMBL/GenBank/DDBJ databases">
        <authorList>
            <person name="Kim M.K."/>
        </authorList>
    </citation>
    <scope>NUCLEOTIDE SEQUENCE [LARGE SCALE GENOMIC DNA]</scope>
    <source>
        <strain evidence="6 7">172606-1</strain>
    </source>
</reference>
<keyword evidence="4" id="KW-0677">Repeat</keyword>
<dbReference type="KEGG" id="rhoz:GXP67_17360"/>
<dbReference type="InterPro" id="IPR046348">
    <property type="entry name" value="SIS_dom_sf"/>
</dbReference>
<organism evidence="6 7">
    <name type="scientific">Rhodocytophaga rosea</name>
    <dbReference type="NCBI Taxonomy" id="2704465"/>
    <lineage>
        <taxon>Bacteria</taxon>
        <taxon>Pseudomonadati</taxon>
        <taxon>Bacteroidota</taxon>
        <taxon>Cytophagia</taxon>
        <taxon>Cytophagales</taxon>
        <taxon>Rhodocytophagaceae</taxon>
        <taxon>Rhodocytophaga</taxon>
    </lineage>
</organism>
<dbReference type="PANTHER" id="PTHR10937">
    <property type="entry name" value="GLUCOSAMINE--FRUCTOSE-6-PHOSPHATE AMINOTRANSFERASE, ISOMERIZING"/>
    <property type="match status" value="1"/>
</dbReference>
<dbReference type="GO" id="GO:0004360">
    <property type="term" value="F:glutamine-fructose-6-phosphate transaminase (isomerizing) activity"/>
    <property type="evidence" value="ECO:0007669"/>
    <property type="project" value="UniProtKB-EC"/>
</dbReference>
<keyword evidence="7" id="KW-1185">Reference proteome</keyword>
<sequence>MDKILQEIHEIPVRARDFWQQSTPYSLPLGVPYFGMGSSYFATLAFRYWGINIQPEIASEYFYYLSQNKPVDKAVILSQSGESSETLWCADLCKQYVAITNNLASSLATRPQATQAISIQAGPEHFSSSKTYINTLLALFRGFGLDASPVVKTLENRFEQYIQQGRTMAEEVYTVLKKGPVSGLYVLGNGPNMATALEAGLILSETTRRNFHGLTIAQYDHGPKETAPGSVVIMILAKGPTYERSHTLAKQIQNAGAKVLFVEEPDTPELFSVLTNIIPFNFMAYYLAERLGITDMFSVGGKVTLVE</sequence>
<dbReference type="AlphaFoldDB" id="A0A6C0GV66"/>
<comment type="catalytic activity">
    <reaction evidence="1">
        <text>D-fructose 6-phosphate + L-glutamine = D-glucosamine 6-phosphate + L-glutamate</text>
        <dbReference type="Rhea" id="RHEA:13237"/>
        <dbReference type="ChEBI" id="CHEBI:29985"/>
        <dbReference type="ChEBI" id="CHEBI:58359"/>
        <dbReference type="ChEBI" id="CHEBI:58725"/>
        <dbReference type="ChEBI" id="CHEBI:61527"/>
        <dbReference type="EC" id="2.6.1.16"/>
    </reaction>
</comment>
<dbReference type="EMBL" id="CP048222">
    <property type="protein sequence ID" value="QHT72059.1"/>
    <property type="molecule type" value="Genomic_DNA"/>
</dbReference>
<evidence type="ECO:0000256" key="1">
    <source>
        <dbReference type="ARBA" id="ARBA00001031"/>
    </source>
</evidence>
<dbReference type="SUPFAM" id="SSF53697">
    <property type="entry name" value="SIS domain"/>
    <property type="match status" value="1"/>
</dbReference>
<dbReference type="Pfam" id="PF01380">
    <property type="entry name" value="SIS"/>
    <property type="match status" value="1"/>
</dbReference>
<dbReference type="GO" id="GO:0097367">
    <property type="term" value="F:carbohydrate derivative binding"/>
    <property type="evidence" value="ECO:0007669"/>
    <property type="project" value="InterPro"/>
</dbReference>
<evidence type="ECO:0000256" key="4">
    <source>
        <dbReference type="ARBA" id="ARBA00022737"/>
    </source>
</evidence>
<dbReference type="GO" id="GO:0006047">
    <property type="term" value="P:UDP-N-acetylglucosamine metabolic process"/>
    <property type="evidence" value="ECO:0007669"/>
    <property type="project" value="TreeGrafter"/>
</dbReference>
<evidence type="ECO:0000256" key="3">
    <source>
        <dbReference type="ARBA" id="ARBA00016090"/>
    </source>
</evidence>
<feature type="domain" description="SIS" evidence="5">
    <location>
        <begin position="34"/>
        <end position="138"/>
    </location>
</feature>
<evidence type="ECO:0000256" key="2">
    <source>
        <dbReference type="ARBA" id="ARBA00012916"/>
    </source>
</evidence>
<evidence type="ECO:0000313" key="6">
    <source>
        <dbReference type="EMBL" id="QHT72059.1"/>
    </source>
</evidence>
<gene>
    <name evidence="6" type="ORF">GXP67_17360</name>
</gene>
<protein>
    <recommendedName>
        <fullName evidence="3">Glutamine--fructose-6-phosphate aminotransferase [isomerizing]</fullName>
        <ecNumber evidence="2">2.6.1.16</ecNumber>
    </recommendedName>
</protein>
<accession>A0A6C0GV66</accession>
<dbReference type="GO" id="GO:0006002">
    <property type="term" value="P:fructose 6-phosphate metabolic process"/>
    <property type="evidence" value="ECO:0007669"/>
    <property type="project" value="TreeGrafter"/>
</dbReference>
<dbReference type="PANTHER" id="PTHR10937:SF0">
    <property type="entry name" value="GLUTAMINE--FRUCTOSE-6-PHOSPHATE TRANSAMINASE (ISOMERIZING)"/>
    <property type="match status" value="1"/>
</dbReference>